<keyword evidence="3" id="KW-0804">Transcription</keyword>
<dbReference type="OrthoDB" id="424974at2759"/>
<feature type="compositionally biased region" description="Low complexity" evidence="5">
    <location>
        <begin position="89"/>
        <end position="108"/>
    </location>
</feature>
<dbReference type="RefSeq" id="XP_007748373.1">
    <property type="nucleotide sequence ID" value="XM_007750183.1"/>
</dbReference>
<dbReference type="GO" id="GO:0000981">
    <property type="term" value="F:DNA-binding transcription factor activity, RNA polymerase II-specific"/>
    <property type="evidence" value="ECO:0007669"/>
    <property type="project" value="TreeGrafter"/>
</dbReference>
<dbReference type="PANTHER" id="PTHR47424:SF3">
    <property type="entry name" value="REGULATORY PROTEIN GAL4"/>
    <property type="match status" value="1"/>
</dbReference>
<dbReference type="GO" id="GO:0008270">
    <property type="term" value="F:zinc ion binding"/>
    <property type="evidence" value="ECO:0007669"/>
    <property type="project" value="InterPro"/>
</dbReference>
<keyword evidence="8" id="KW-1185">Reference proteome</keyword>
<evidence type="ECO:0000259" key="6">
    <source>
        <dbReference type="SMART" id="SM00906"/>
    </source>
</evidence>
<organism evidence="7 8">
    <name type="scientific">Cladophialophora psammophila CBS 110553</name>
    <dbReference type="NCBI Taxonomy" id="1182543"/>
    <lineage>
        <taxon>Eukaryota</taxon>
        <taxon>Fungi</taxon>
        <taxon>Dikarya</taxon>
        <taxon>Ascomycota</taxon>
        <taxon>Pezizomycotina</taxon>
        <taxon>Eurotiomycetes</taxon>
        <taxon>Chaetothyriomycetidae</taxon>
        <taxon>Chaetothyriales</taxon>
        <taxon>Herpotrichiellaceae</taxon>
        <taxon>Cladophialophora</taxon>
    </lineage>
</organism>
<feature type="compositionally biased region" description="Low complexity" evidence="5">
    <location>
        <begin position="590"/>
        <end position="612"/>
    </location>
</feature>
<dbReference type="HOGENOM" id="CLU_008511_2_2_1"/>
<dbReference type="InterPro" id="IPR007219">
    <property type="entry name" value="XnlR_reg_dom"/>
</dbReference>
<feature type="region of interest" description="Disordered" evidence="5">
    <location>
        <begin position="579"/>
        <end position="617"/>
    </location>
</feature>
<keyword evidence="4" id="KW-0539">Nucleus</keyword>
<dbReference type="CDD" id="cd12148">
    <property type="entry name" value="fungal_TF_MHR"/>
    <property type="match status" value="1"/>
</dbReference>
<dbReference type="EMBL" id="AMGX01000017">
    <property type="protein sequence ID" value="EXJ66958.1"/>
    <property type="molecule type" value="Genomic_DNA"/>
</dbReference>
<evidence type="ECO:0000313" key="7">
    <source>
        <dbReference type="EMBL" id="EXJ66958.1"/>
    </source>
</evidence>
<evidence type="ECO:0000256" key="3">
    <source>
        <dbReference type="ARBA" id="ARBA00023163"/>
    </source>
</evidence>
<dbReference type="STRING" id="1182543.W9WGC2"/>
<feature type="compositionally biased region" description="Basic and acidic residues" evidence="5">
    <location>
        <begin position="49"/>
        <end position="58"/>
    </location>
</feature>
<evidence type="ECO:0000256" key="2">
    <source>
        <dbReference type="ARBA" id="ARBA00023125"/>
    </source>
</evidence>
<evidence type="ECO:0000313" key="8">
    <source>
        <dbReference type="Proteomes" id="UP000019471"/>
    </source>
</evidence>
<dbReference type="GO" id="GO:0006351">
    <property type="term" value="P:DNA-templated transcription"/>
    <property type="evidence" value="ECO:0007669"/>
    <property type="project" value="InterPro"/>
</dbReference>
<feature type="compositionally biased region" description="Polar residues" evidence="5">
    <location>
        <begin position="20"/>
        <end position="35"/>
    </location>
</feature>
<dbReference type="GO" id="GO:0000978">
    <property type="term" value="F:RNA polymerase II cis-regulatory region sequence-specific DNA binding"/>
    <property type="evidence" value="ECO:0007669"/>
    <property type="project" value="TreeGrafter"/>
</dbReference>
<comment type="caution">
    <text evidence="7">The sequence shown here is derived from an EMBL/GenBank/DDBJ whole genome shotgun (WGS) entry which is preliminary data.</text>
</comment>
<keyword evidence="1" id="KW-0805">Transcription regulation</keyword>
<evidence type="ECO:0000256" key="1">
    <source>
        <dbReference type="ARBA" id="ARBA00023015"/>
    </source>
</evidence>
<evidence type="ECO:0000256" key="4">
    <source>
        <dbReference type="ARBA" id="ARBA00023242"/>
    </source>
</evidence>
<dbReference type="AlphaFoldDB" id="W9WGC2"/>
<evidence type="ECO:0000256" key="5">
    <source>
        <dbReference type="SAM" id="MobiDB-lite"/>
    </source>
</evidence>
<feature type="region of interest" description="Disordered" evidence="5">
    <location>
        <begin position="82"/>
        <end position="108"/>
    </location>
</feature>
<sequence length="710" mass="79021">VADNNSPRSAEAAIVLPNPTLLNQTAHDTLESNPPNGWVENDDSGNVSDEAKDERDQGDSGSTTHPGYFGESSMVAFMSTVRSNESGNRPSPSVRSFRPSDSSPPVSSVQRLERYTHGTDLDDCLALPQRHVADRLVNAYFTYIDSILPFIHEPSFRVKYERTWQPLGDNGGPEEAQDLSWLALLNLVFAFGCEYADSNPRGHGCLSSSRFFRRSTTILFSQVFHSANLETIQTLLLTSHYLQGTNNLNKCWSVVGLCIRLAHGMGLHLDPSRWHISHVEQEFRRRIWWGCYVVDCMLSLRYGRPPSDLDKTSDVRLPQLIDGEYLRDNAADSRQPNGQPARCHSLLADISLSRNIAAIVRELYLDPYPSNGTHIVDNGGDNSNKLRSDGRFLSTVVRLDCGLVDWHQTLPTHLRPDANNSDWKLQRQANVLYTKYVTIRVMLHRKSFVAFRRNRPEENFQKALIISSVRQCMDNARELINFLDGLHKKKTVNMWWTDAQYLYMSVAALVGYRAMEKDRQIAISGSDTPDSEDKSISLGISLLREIGKRSSMIHRYAENLQQLFQDTIAQERYGTVMSRRSQDGGGILTAEAPAASTASSRSQKSSRSSRNQGGQGALNGLRSFYMGLSGNGVEGGARSTPNAGAPTSMFEMPLQGDLFFMEGLDGFGDQPLGSFGVEYSVMGQSYLTSDAFNDGGLGSLDMGYDTFRKG</sequence>
<accession>W9WGC2</accession>
<dbReference type="Proteomes" id="UP000019471">
    <property type="component" value="Unassembled WGS sequence"/>
</dbReference>
<dbReference type="GO" id="GO:0005634">
    <property type="term" value="C:nucleus"/>
    <property type="evidence" value="ECO:0007669"/>
    <property type="project" value="TreeGrafter"/>
</dbReference>
<keyword evidence="2" id="KW-0238">DNA-binding</keyword>
<feature type="non-terminal residue" evidence="7">
    <location>
        <position position="1"/>
    </location>
</feature>
<protein>
    <recommendedName>
        <fullName evidence="6">Xylanolytic transcriptional activator regulatory domain-containing protein</fullName>
    </recommendedName>
</protein>
<proteinExistence type="predicted"/>
<gene>
    <name evidence="7" type="ORF">A1O5_09604</name>
</gene>
<reference evidence="7 8" key="1">
    <citation type="submission" date="2013-03" db="EMBL/GenBank/DDBJ databases">
        <title>The Genome Sequence of Cladophialophora psammophila CBS 110553.</title>
        <authorList>
            <consortium name="The Broad Institute Genomics Platform"/>
            <person name="Cuomo C."/>
            <person name="de Hoog S."/>
            <person name="Gorbushina A."/>
            <person name="Walker B."/>
            <person name="Young S.K."/>
            <person name="Zeng Q."/>
            <person name="Gargeya S."/>
            <person name="Fitzgerald M."/>
            <person name="Haas B."/>
            <person name="Abouelleil A."/>
            <person name="Allen A.W."/>
            <person name="Alvarado L."/>
            <person name="Arachchi H.M."/>
            <person name="Berlin A.M."/>
            <person name="Chapman S.B."/>
            <person name="Gainer-Dewar J."/>
            <person name="Goldberg J."/>
            <person name="Griggs A."/>
            <person name="Gujja S."/>
            <person name="Hansen M."/>
            <person name="Howarth C."/>
            <person name="Imamovic A."/>
            <person name="Ireland A."/>
            <person name="Larimer J."/>
            <person name="McCowan C."/>
            <person name="Murphy C."/>
            <person name="Pearson M."/>
            <person name="Poon T.W."/>
            <person name="Priest M."/>
            <person name="Roberts A."/>
            <person name="Saif S."/>
            <person name="Shea T."/>
            <person name="Sisk P."/>
            <person name="Sykes S."/>
            <person name="Wortman J."/>
            <person name="Nusbaum C."/>
            <person name="Birren B."/>
        </authorList>
    </citation>
    <scope>NUCLEOTIDE SEQUENCE [LARGE SCALE GENOMIC DNA]</scope>
    <source>
        <strain evidence="7 8">CBS 110553</strain>
    </source>
</reference>
<dbReference type="PANTHER" id="PTHR47424">
    <property type="entry name" value="REGULATORY PROTEIN GAL4"/>
    <property type="match status" value="1"/>
</dbReference>
<dbReference type="Pfam" id="PF04082">
    <property type="entry name" value="Fungal_trans"/>
    <property type="match status" value="1"/>
</dbReference>
<dbReference type="GO" id="GO:0000435">
    <property type="term" value="P:positive regulation of transcription from RNA polymerase II promoter by galactose"/>
    <property type="evidence" value="ECO:0007669"/>
    <property type="project" value="TreeGrafter"/>
</dbReference>
<dbReference type="SMART" id="SM00906">
    <property type="entry name" value="Fungal_trans"/>
    <property type="match status" value="1"/>
</dbReference>
<feature type="region of interest" description="Disordered" evidence="5">
    <location>
        <begin position="1"/>
        <end position="70"/>
    </location>
</feature>
<dbReference type="InterPro" id="IPR051127">
    <property type="entry name" value="Fungal_SecMet_Regulators"/>
</dbReference>
<feature type="domain" description="Xylanolytic transcriptional activator regulatory" evidence="6">
    <location>
        <begin position="251"/>
        <end position="324"/>
    </location>
</feature>
<name>W9WGC2_9EURO</name>
<dbReference type="GeneID" id="19194300"/>